<reference evidence="1 2" key="1">
    <citation type="journal article" date="2019" name="Genome Biol. Evol.">
        <title>Insights into the evolution of the New World diploid cottons (Gossypium, subgenus Houzingenia) based on genome sequencing.</title>
        <authorList>
            <person name="Grover C.E."/>
            <person name="Arick M.A. 2nd"/>
            <person name="Thrash A."/>
            <person name="Conover J.L."/>
            <person name="Sanders W.S."/>
            <person name="Peterson D.G."/>
            <person name="Frelichowski J.E."/>
            <person name="Scheffler J.A."/>
            <person name="Scheffler B.E."/>
            <person name="Wendel J.F."/>
        </authorList>
    </citation>
    <scope>NUCLEOTIDE SEQUENCE [LARGE SCALE GENOMIC DNA]</scope>
    <source>
        <strain evidence="1">5</strain>
        <tissue evidence="1">Leaf</tissue>
    </source>
</reference>
<organism evidence="1 2">
    <name type="scientific">Gossypium gossypioides</name>
    <name type="common">Mexican cotton</name>
    <name type="synonym">Selera gossypioides</name>
    <dbReference type="NCBI Taxonomy" id="34282"/>
    <lineage>
        <taxon>Eukaryota</taxon>
        <taxon>Viridiplantae</taxon>
        <taxon>Streptophyta</taxon>
        <taxon>Embryophyta</taxon>
        <taxon>Tracheophyta</taxon>
        <taxon>Spermatophyta</taxon>
        <taxon>Magnoliopsida</taxon>
        <taxon>eudicotyledons</taxon>
        <taxon>Gunneridae</taxon>
        <taxon>Pentapetalae</taxon>
        <taxon>rosids</taxon>
        <taxon>malvids</taxon>
        <taxon>Malvales</taxon>
        <taxon>Malvaceae</taxon>
        <taxon>Malvoideae</taxon>
        <taxon>Gossypium</taxon>
    </lineage>
</organism>
<gene>
    <name evidence="1" type="ORF">Gogos_021575</name>
</gene>
<evidence type="ECO:0000313" key="2">
    <source>
        <dbReference type="Proteomes" id="UP000593579"/>
    </source>
</evidence>
<comment type="caution">
    <text evidence="1">The sequence shown here is derived from an EMBL/GenBank/DDBJ whole genome shotgun (WGS) entry which is preliminary data.</text>
</comment>
<evidence type="ECO:0000313" key="1">
    <source>
        <dbReference type="EMBL" id="MBA0753658.1"/>
    </source>
</evidence>
<protein>
    <submittedName>
        <fullName evidence="1">Uncharacterized protein</fullName>
    </submittedName>
</protein>
<dbReference type="EMBL" id="JABEZY010257339">
    <property type="protein sequence ID" value="MBA0753658.1"/>
    <property type="molecule type" value="Genomic_DNA"/>
</dbReference>
<proteinExistence type="predicted"/>
<sequence>WFLWYITHLYHISIKFFVPNLHYYLIKVVRGNIEPEHQILFTFISWFHPLTRWLNMIDQSYHEKSKCYMFSLMIFEILILIIERFRNSFANSTMSFHLKYGLLQM</sequence>
<feature type="non-terminal residue" evidence="1">
    <location>
        <position position="1"/>
    </location>
</feature>
<name>A0A7J9CZ80_GOSGO</name>
<dbReference type="AlphaFoldDB" id="A0A7J9CZ80"/>
<keyword evidence="2" id="KW-1185">Reference proteome</keyword>
<accession>A0A7J9CZ80</accession>
<dbReference type="Proteomes" id="UP000593579">
    <property type="component" value="Unassembled WGS sequence"/>
</dbReference>